<evidence type="ECO:0000259" key="1">
    <source>
        <dbReference type="Pfam" id="PF02254"/>
    </source>
</evidence>
<feature type="domain" description="RCK N-terminal" evidence="1">
    <location>
        <begin position="5"/>
        <end position="56"/>
    </location>
</feature>
<sequence>MPPDTVAGRGTQADQLEAAGVTSAAGIVAATPDDADNLSILITARALNPGLFHVVLENGLSSHSLFRAAKPDFIGQPSVVVAGTILSRIASGMTEPFFQSLLHQDNDLARRLLARLLRHQHEQPPELTAGRISVRRTPALARALASGETVTIRQLLTDPRNRERRLPLEVIYIRRQQQDVLWPEDSMPLALGDQLLLAGRDSAAATVSAMLENDRQLAYVLTGIDKQQGWLWQWLERRAG</sequence>
<dbReference type="KEGG" id="kim:G3T16_10445"/>
<dbReference type="GO" id="GO:0006813">
    <property type="term" value="P:potassium ion transport"/>
    <property type="evidence" value="ECO:0007669"/>
    <property type="project" value="InterPro"/>
</dbReference>
<accession>A0A6C0U6K3</accession>
<dbReference type="Gene3D" id="3.40.50.720">
    <property type="entry name" value="NAD(P)-binding Rossmann-like Domain"/>
    <property type="match status" value="1"/>
</dbReference>
<dbReference type="Proteomes" id="UP000477680">
    <property type="component" value="Chromosome"/>
</dbReference>
<dbReference type="InterPro" id="IPR036291">
    <property type="entry name" value="NAD(P)-bd_dom_sf"/>
</dbReference>
<dbReference type="InterPro" id="IPR003148">
    <property type="entry name" value="RCK_N"/>
</dbReference>
<evidence type="ECO:0000313" key="3">
    <source>
        <dbReference type="Proteomes" id="UP000477680"/>
    </source>
</evidence>
<evidence type="ECO:0000313" key="2">
    <source>
        <dbReference type="EMBL" id="QIB67626.1"/>
    </source>
</evidence>
<organism evidence="2 3">
    <name type="scientific">Kineobactrum salinum</name>
    <dbReference type="NCBI Taxonomy" id="2708301"/>
    <lineage>
        <taxon>Bacteria</taxon>
        <taxon>Pseudomonadati</taxon>
        <taxon>Pseudomonadota</taxon>
        <taxon>Gammaproteobacteria</taxon>
        <taxon>Cellvibrionales</taxon>
        <taxon>Halieaceae</taxon>
        <taxon>Kineobactrum</taxon>
    </lineage>
</organism>
<proteinExistence type="predicted"/>
<dbReference type="AlphaFoldDB" id="A0A6C0U6K3"/>
<dbReference type="PANTHER" id="PTHR43833:SF9">
    <property type="entry name" value="POTASSIUM CHANNEL PROTEIN YUGO-RELATED"/>
    <property type="match status" value="1"/>
</dbReference>
<name>A0A6C0U6K3_9GAMM</name>
<dbReference type="InterPro" id="IPR050721">
    <property type="entry name" value="Trk_Ktr_HKT_K-transport"/>
</dbReference>
<gene>
    <name evidence="2" type="ORF">G3T16_10445</name>
</gene>
<protein>
    <recommendedName>
        <fullName evidence="1">RCK N-terminal domain-containing protein</fullName>
    </recommendedName>
</protein>
<keyword evidence="3" id="KW-1185">Reference proteome</keyword>
<reference evidence="2 3" key="1">
    <citation type="submission" date="2020-02" db="EMBL/GenBank/DDBJ databases">
        <title>Genome sequencing for Kineobactrum sp. M2.</title>
        <authorList>
            <person name="Park S.-J."/>
        </authorList>
    </citation>
    <scope>NUCLEOTIDE SEQUENCE [LARGE SCALE GENOMIC DNA]</scope>
    <source>
        <strain evidence="2 3">M2</strain>
    </source>
</reference>
<dbReference type="PANTHER" id="PTHR43833">
    <property type="entry name" value="POTASSIUM CHANNEL PROTEIN 2-RELATED-RELATED"/>
    <property type="match status" value="1"/>
</dbReference>
<dbReference type="Pfam" id="PF02254">
    <property type="entry name" value="TrkA_N"/>
    <property type="match status" value="1"/>
</dbReference>
<dbReference type="EMBL" id="CP048711">
    <property type="protein sequence ID" value="QIB67626.1"/>
    <property type="molecule type" value="Genomic_DNA"/>
</dbReference>
<dbReference type="SUPFAM" id="SSF51735">
    <property type="entry name" value="NAD(P)-binding Rossmann-fold domains"/>
    <property type="match status" value="1"/>
</dbReference>